<dbReference type="AlphaFoldDB" id="A0AA39YD00"/>
<evidence type="ECO:0000256" key="1">
    <source>
        <dbReference type="SAM" id="MobiDB-lite"/>
    </source>
</evidence>
<evidence type="ECO:0000256" key="2">
    <source>
        <dbReference type="SAM" id="SignalP"/>
    </source>
</evidence>
<evidence type="ECO:0000313" key="4">
    <source>
        <dbReference type="Proteomes" id="UP001175001"/>
    </source>
</evidence>
<feature type="compositionally biased region" description="Low complexity" evidence="1">
    <location>
        <begin position="58"/>
        <end position="71"/>
    </location>
</feature>
<proteinExistence type="predicted"/>
<feature type="signal peptide" evidence="2">
    <location>
        <begin position="1"/>
        <end position="21"/>
    </location>
</feature>
<name>A0AA39YD00_9PEZI</name>
<sequence>MAYKRLRSLLALAAAPVSVYSLDVLSPPTNSSEPAVSSLSSDISTSITSPDLPPPTTSQPSTPSDDIPSSIETPTITLPPSLASATTCLSSWSSWSSAVTAYTGPYSSGTYSLITPAVTLTGHLYYTTPAPSTYSPPEYTFADPSICAALASDGVQIIGSAPTTVVVPATTAVLEGDVPAEVLLPSPACSVGQAACSALASVGVVDGFWDGWVVDWRDCVMEPPGIGPVALTTTDFLVAPPTEVPATTTGRTTTGGGGRSGSSNSRRPTSTKTAEGTGGYLVSETELLPGMATGKPEDGKGGGGGVVAASQVVAATNAAQGPHTIDLIISAPNNNGAAAAPPSSTRLTLPPPPVITPTDPIPVATLAGQTIVFDPAKASSAVLYVGDFPIREGGPAVNVGGTPVRLLPGGMLLVGGGAGGKSGSPTTTIALPAAAATTDVPIATIAGMPVYADPARPGAVIVGGEALAPGASVVLDDGKTVWLGGGATGGLQLEQVAGTKVAGDGAGVAGWFCNSDEWEKWDSDDVKNDNSYDER</sequence>
<feature type="region of interest" description="Disordered" evidence="1">
    <location>
        <begin position="27"/>
        <end position="78"/>
    </location>
</feature>
<accession>A0AA39YD00</accession>
<comment type="caution">
    <text evidence="3">The sequence shown here is derived from an EMBL/GenBank/DDBJ whole genome shotgun (WGS) entry which is preliminary data.</text>
</comment>
<gene>
    <name evidence="3" type="ORF">DIS24_g6866</name>
</gene>
<protein>
    <submittedName>
        <fullName evidence="3">Uncharacterized protein</fullName>
    </submittedName>
</protein>
<dbReference type="EMBL" id="JAUJDW010000036">
    <property type="protein sequence ID" value="KAK0650372.1"/>
    <property type="molecule type" value="Genomic_DNA"/>
</dbReference>
<evidence type="ECO:0000313" key="3">
    <source>
        <dbReference type="EMBL" id="KAK0650372.1"/>
    </source>
</evidence>
<feature type="chain" id="PRO_5041249772" evidence="2">
    <location>
        <begin position="22"/>
        <end position="535"/>
    </location>
</feature>
<dbReference type="Proteomes" id="UP001175001">
    <property type="component" value="Unassembled WGS sequence"/>
</dbReference>
<feature type="region of interest" description="Disordered" evidence="1">
    <location>
        <begin position="240"/>
        <end position="282"/>
    </location>
</feature>
<feature type="compositionally biased region" description="Low complexity" evidence="1">
    <location>
        <begin position="240"/>
        <end position="252"/>
    </location>
</feature>
<reference evidence="3" key="1">
    <citation type="submission" date="2023-06" db="EMBL/GenBank/DDBJ databases">
        <title>Multi-omics analyses reveal the molecular pathogenesis toolkit of Lasiodiplodia hormozganensis, a cross-kingdom pathogen.</title>
        <authorList>
            <person name="Felix C."/>
            <person name="Meneses R."/>
            <person name="Goncalves M.F.M."/>
            <person name="Tilleman L."/>
            <person name="Duarte A.S."/>
            <person name="Jorrin-Novo J.V."/>
            <person name="Van De Peer Y."/>
            <person name="Deforce D."/>
            <person name="Van Nieuwerburgh F."/>
            <person name="Esteves A.C."/>
            <person name="Alves A."/>
        </authorList>
    </citation>
    <scope>NUCLEOTIDE SEQUENCE</scope>
    <source>
        <strain evidence="3">CBS 339.90</strain>
    </source>
</reference>
<keyword evidence="2" id="KW-0732">Signal</keyword>
<keyword evidence="4" id="KW-1185">Reference proteome</keyword>
<organism evidence="3 4">
    <name type="scientific">Lasiodiplodia hormozganensis</name>
    <dbReference type="NCBI Taxonomy" id="869390"/>
    <lineage>
        <taxon>Eukaryota</taxon>
        <taxon>Fungi</taxon>
        <taxon>Dikarya</taxon>
        <taxon>Ascomycota</taxon>
        <taxon>Pezizomycotina</taxon>
        <taxon>Dothideomycetes</taxon>
        <taxon>Dothideomycetes incertae sedis</taxon>
        <taxon>Botryosphaeriales</taxon>
        <taxon>Botryosphaeriaceae</taxon>
        <taxon>Lasiodiplodia</taxon>
    </lineage>
</organism>
<feature type="compositionally biased region" description="Low complexity" evidence="1">
    <location>
        <begin position="261"/>
        <end position="271"/>
    </location>
</feature>
<feature type="compositionally biased region" description="Low complexity" evidence="1">
    <location>
        <begin position="37"/>
        <end position="50"/>
    </location>
</feature>